<organism evidence="4 5">
    <name type="scientific">Pinctada imbricata</name>
    <name type="common">Atlantic pearl-oyster</name>
    <name type="synonym">Pinctada martensii</name>
    <dbReference type="NCBI Taxonomy" id="66713"/>
    <lineage>
        <taxon>Eukaryota</taxon>
        <taxon>Metazoa</taxon>
        <taxon>Spiralia</taxon>
        <taxon>Lophotrochozoa</taxon>
        <taxon>Mollusca</taxon>
        <taxon>Bivalvia</taxon>
        <taxon>Autobranchia</taxon>
        <taxon>Pteriomorphia</taxon>
        <taxon>Pterioida</taxon>
        <taxon>Pterioidea</taxon>
        <taxon>Pteriidae</taxon>
        <taxon>Pinctada</taxon>
    </lineage>
</organism>
<reference evidence="4" key="1">
    <citation type="submission" date="2019-08" db="EMBL/GenBank/DDBJ databases">
        <title>The improved chromosome-level genome for the pearl oyster Pinctada fucata martensii using PacBio sequencing and Hi-C.</title>
        <authorList>
            <person name="Zheng Z."/>
        </authorList>
    </citation>
    <scope>NUCLEOTIDE SEQUENCE</scope>
    <source>
        <strain evidence="4">ZZ-2019</strain>
        <tissue evidence="4">Adductor muscle</tissue>
    </source>
</reference>
<comment type="caution">
    <text evidence="4">The sequence shown here is derived from an EMBL/GenBank/DDBJ whole genome shotgun (WGS) entry which is preliminary data.</text>
</comment>
<evidence type="ECO:0000313" key="5">
    <source>
        <dbReference type="Proteomes" id="UP001186944"/>
    </source>
</evidence>
<protein>
    <submittedName>
        <fullName evidence="4">Uncharacterized protein</fullName>
    </submittedName>
</protein>
<evidence type="ECO:0000313" key="4">
    <source>
        <dbReference type="EMBL" id="KAK3090624.1"/>
    </source>
</evidence>
<evidence type="ECO:0000259" key="3">
    <source>
        <dbReference type="Pfam" id="PF25154"/>
    </source>
</evidence>
<dbReference type="Pfam" id="PF14764">
    <property type="entry name" value="SPG48"/>
    <property type="match status" value="1"/>
</dbReference>
<dbReference type="InterPro" id="IPR056856">
    <property type="entry name" value="TPR_AP5Z1_C"/>
</dbReference>
<dbReference type="Pfam" id="PF25154">
    <property type="entry name" value="TPR_AP5Z1_C"/>
    <property type="match status" value="1"/>
</dbReference>
<dbReference type="PANTHER" id="PTHR46488">
    <property type="entry name" value="AP-5 COMPLEX SUBUNIT ZETA-1"/>
    <property type="match status" value="1"/>
</dbReference>
<sequence length="762" mass="87718">MCTGILVNLYDPEKSTDCMNKLRQLYFVLQASQTEPCLPRNMIATLVNMVSSMDKDKTKECLLCQQILEELLPRIGEDLGPDFYGGGGHQDPSSISNCMSLYMAQVCIFKHPFLQIHTNVIHFIKIDILSYKIVVKECYDRKTDCVQCSFANEHFCNFQGDTNISFEKIVPLAVKWISTLKEGYTAQRQSFSFLLAVQILHNKLISEENLSTVNSSVSDWLMNTSLYQLPNPYTINPFKKDQNQLVNEIDGTSSRNFFTVLNIGQYYTDDQFLNIFTFSMLYKWIYHCYHCTEETGDRTQSSRVFTVLGNKTVDYCFRLLDQCERSKCLLETINILDIICQIDPSHVPRVFQEVRRLYGRLSTESERVRLLLPILQFFVHHSKAVVHDPQESYTLYFHKLLSQWYQDPAVAFDTVTFIKDNLEVLCHHTNLLSKYFPNIFKILAWNPRGFLSDFLDIIPACMNLSTATEILHLILDLPCVTVALEITDKCRRTEMTVSVDSEPTNSTEAFQNPMYRPMFNFFTRVEGGHGDTINRLSAFHAILKDMSKNPRVIVCSQTVPILLNLWFEVVFKEGSKEMFTELIPTLLERSGLLYDIYEFKVDVKRVLAENLLLLFRKHPSVLIEQAQEIRDFVMSPRNIENRVEFFGNLIWCIGEFATVTYDTRCTADVICRFFETLEALTFELSGMVALSTDETTGFPKILSMLLTAVSKLASRCQDLIPRLIILMTKVAKQQQDGFLDTDSKDALVGRAQELINLLKIPK</sequence>
<dbReference type="GO" id="GO:0044599">
    <property type="term" value="C:AP-5 adaptor complex"/>
    <property type="evidence" value="ECO:0007669"/>
    <property type="project" value="InterPro"/>
</dbReference>
<feature type="domain" description="AP-5 complex subunit zeta-1 ARM repeats" evidence="1">
    <location>
        <begin position="326"/>
        <end position="441"/>
    </location>
</feature>
<dbReference type="InterPro" id="IPR028222">
    <property type="entry name" value="AP5Z1"/>
</dbReference>
<evidence type="ECO:0000259" key="1">
    <source>
        <dbReference type="Pfam" id="PF14764"/>
    </source>
</evidence>
<dbReference type="Pfam" id="PF25153">
    <property type="entry name" value="TPR_AP5Z1"/>
    <property type="match status" value="1"/>
</dbReference>
<accession>A0AA89BTU9</accession>
<dbReference type="EMBL" id="VSWD01000010">
    <property type="protein sequence ID" value="KAK3090624.1"/>
    <property type="molecule type" value="Genomic_DNA"/>
</dbReference>
<dbReference type="InterPro" id="IPR055450">
    <property type="entry name" value="AP5Z1_ARM"/>
</dbReference>
<keyword evidence="5" id="KW-1185">Reference proteome</keyword>
<dbReference type="PANTHER" id="PTHR46488:SF1">
    <property type="entry name" value="AP-5 COMPLEX SUBUNIT ZETA-1"/>
    <property type="match status" value="1"/>
</dbReference>
<dbReference type="AlphaFoldDB" id="A0AA89BTU9"/>
<dbReference type="Proteomes" id="UP001186944">
    <property type="component" value="Unassembled WGS sequence"/>
</dbReference>
<name>A0AA89BTU9_PINIB</name>
<gene>
    <name evidence="4" type="ORF">FSP39_013238</name>
</gene>
<evidence type="ECO:0000259" key="2">
    <source>
        <dbReference type="Pfam" id="PF25153"/>
    </source>
</evidence>
<feature type="domain" description="AP-5 complex subunit zeta-1 N-terminal TPR" evidence="2">
    <location>
        <begin position="185"/>
        <end position="299"/>
    </location>
</feature>
<proteinExistence type="predicted"/>
<dbReference type="InterPro" id="IPR056857">
    <property type="entry name" value="TPR_AP5Z1_N"/>
</dbReference>
<feature type="domain" description="AP-5 complex subunit zeta-1 C-terminal TPR" evidence="3">
    <location>
        <begin position="453"/>
        <end position="761"/>
    </location>
</feature>